<keyword evidence="10 13" id="KW-0560">Oxidoreductase</keyword>
<comment type="similarity">
    <text evidence="4 13">Belongs to the multicopper oxidase family.</text>
</comment>
<dbReference type="InterPro" id="IPR033138">
    <property type="entry name" value="Cu_oxidase_CS"/>
</dbReference>
<dbReference type="Gene3D" id="2.60.40.420">
    <property type="entry name" value="Cupredoxins - blue copper proteins"/>
    <property type="match status" value="3"/>
</dbReference>
<dbReference type="CDD" id="cd13849">
    <property type="entry name" value="CuRO_1_LCC_plant"/>
    <property type="match status" value="1"/>
</dbReference>
<dbReference type="GO" id="GO:0046274">
    <property type="term" value="P:lignin catabolic process"/>
    <property type="evidence" value="ECO:0007669"/>
    <property type="project" value="UniProtKB-KW"/>
</dbReference>
<comment type="function">
    <text evidence="2 13">Lignin degradation and detoxification of lignin-derived products.</text>
</comment>
<sequence length="578" mass="63775">MAVLSSGLHLVLVLQLSLLLSYSASFSSARPVQHWPTGRPTRFYDFKVQTTKITKLCYTKDIVTVNGMFPGPVLYAQEGDRVTVKVTNETPHNATIHWHGVHQRLTCWADGPAYITQCPIQPGQAYTYEFLLENQRGTLLWHAHVSWLRATVHGAIVIYPKTGVPYPFPHPYQEHIIILGEYWNMDTVQLERQVLASGGGAPPANAFTINGHPGPLYNCSVNDVYQLEVVPGKTYLLRIINAALNMEAFFTIADHRITIVAADADYTKPLTIDHLMLTPGQTVNALLHADQPHGRYAMAMGPYESGRGVTFQNISSVAYLLYAGAGNPVAVPARLPKYNDNTLVKRNLAGLRSLSATRLPLNIDRNLFFTVGLNADPCNRPSPNQNCQGTNTSIFSASMNNVSFNRPPFSVLQAYYGNIRGYYTADFPAVPLRVYDFVNGAPNNPPVDTAAVKGTKVFVLEYGERVQLVMQDTGTITTENHPMHLHGYSFYLVGFGKGNFNPRTANLNLVDPPQINTVGVPVGGWAVIRFIADNPGAWFMHCHLDIHLSWGLSMVFIVKNGKGPLETLPPPPADLPKC</sequence>
<dbReference type="InterPro" id="IPR001117">
    <property type="entry name" value="Cu-oxidase_2nd"/>
</dbReference>
<keyword evidence="7 13" id="KW-0964">Secreted</keyword>
<dbReference type="GO" id="GO:0005507">
    <property type="term" value="F:copper ion binding"/>
    <property type="evidence" value="ECO:0007669"/>
    <property type="project" value="InterPro"/>
</dbReference>
<feature type="chain" id="PRO_5008811200" description="Laccase" evidence="13">
    <location>
        <begin position="30"/>
        <end position="578"/>
    </location>
</feature>
<dbReference type="InterPro" id="IPR008972">
    <property type="entry name" value="Cupredoxin"/>
</dbReference>
<evidence type="ECO:0000259" key="16">
    <source>
        <dbReference type="Pfam" id="PF07732"/>
    </source>
</evidence>
<dbReference type="CDD" id="cd13897">
    <property type="entry name" value="CuRO_3_LCC_plant"/>
    <property type="match status" value="1"/>
</dbReference>
<dbReference type="Pfam" id="PF07731">
    <property type="entry name" value="Cu-oxidase_2"/>
    <property type="match status" value="1"/>
</dbReference>
<dbReference type="CDD" id="cd13875">
    <property type="entry name" value="CuRO_2_LCC_plant"/>
    <property type="match status" value="1"/>
</dbReference>
<dbReference type="InterPro" id="IPR034289">
    <property type="entry name" value="CuRO_3_LCC"/>
</dbReference>
<evidence type="ECO:0000256" key="9">
    <source>
        <dbReference type="ARBA" id="ARBA00022737"/>
    </source>
</evidence>
<keyword evidence="11 13" id="KW-0186">Copper</keyword>
<dbReference type="Pfam" id="PF00394">
    <property type="entry name" value="Cu-oxidase"/>
    <property type="match status" value="1"/>
</dbReference>
<evidence type="ECO:0000256" key="3">
    <source>
        <dbReference type="ARBA" id="ARBA00004271"/>
    </source>
</evidence>
<keyword evidence="8 13" id="KW-0479">Metal-binding</keyword>
<evidence type="ECO:0000259" key="14">
    <source>
        <dbReference type="Pfam" id="PF00394"/>
    </source>
</evidence>
<evidence type="ECO:0000256" key="11">
    <source>
        <dbReference type="ARBA" id="ARBA00023008"/>
    </source>
</evidence>
<evidence type="ECO:0000256" key="5">
    <source>
        <dbReference type="ARBA" id="ARBA00012297"/>
    </source>
</evidence>
<keyword evidence="12 13" id="KW-0439">Lignin degradation</keyword>
<feature type="domain" description="Plastocyanin-like" evidence="16">
    <location>
        <begin position="48"/>
        <end position="161"/>
    </location>
</feature>
<dbReference type="InterPro" id="IPR011706">
    <property type="entry name" value="Cu-oxidase_C"/>
</dbReference>
<dbReference type="EC" id="1.10.3.2" evidence="5 13"/>
<feature type="domain" description="Plastocyanin-like" evidence="14">
    <location>
        <begin position="174"/>
        <end position="325"/>
    </location>
</feature>
<gene>
    <name evidence="17" type="primary">LAC6_3</name>
    <name evidence="17" type="ORF">g.96883</name>
</gene>
<comment type="catalytic activity">
    <reaction evidence="1 13">
        <text>4 hydroquinone + O2 = 4 benzosemiquinone + 2 H2O</text>
        <dbReference type="Rhea" id="RHEA:11276"/>
        <dbReference type="ChEBI" id="CHEBI:15377"/>
        <dbReference type="ChEBI" id="CHEBI:15379"/>
        <dbReference type="ChEBI" id="CHEBI:17594"/>
        <dbReference type="ChEBI" id="CHEBI:17977"/>
        <dbReference type="EC" id="1.10.3.2"/>
    </reaction>
</comment>
<dbReference type="PANTHER" id="PTHR11709:SF324">
    <property type="entry name" value="LACCASE-6"/>
    <property type="match status" value="1"/>
</dbReference>
<comment type="cofactor">
    <cofactor evidence="13">
        <name>Cu cation</name>
        <dbReference type="ChEBI" id="CHEBI:23378"/>
    </cofactor>
    <text evidence="13">Binds 4 Cu cations per monomer.</text>
</comment>
<reference evidence="17" key="1">
    <citation type="submission" date="2015-07" db="EMBL/GenBank/DDBJ databases">
        <title>Transcriptome Assembly of Anthurium amnicola.</title>
        <authorList>
            <person name="Suzuki J."/>
        </authorList>
    </citation>
    <scope>NUCLEOTIDE SEQUENCE</scope>
</reference>
<evidence type="ECO:0000256" key="6">
    <source>
        <dbReference type="ARBA" id="ARBA00022523"/>
    </source>
</evidence>
<evidence type="ECO:0000313" key="17">
    <source>
        <dbReference type="EMBL" id="JAT53019.1"/>
    </source>
</evidence>
<name>A0A1D1YEG2_9ARAE</name>
<dbReference type="InterPro" id="IPR002355">
    <property type="entry name" value="Cu_oxidase_Cu_BS"/>
</dbReference>
<evidence type="ECO:0000259" key="15">
    <source>
        <dbReference type="Pfam" id="PF07731"/>
    </source>
</evidence>
<dbReference type="EMBL" id="GDJX01014917">
    <property type="protein sequence ID" value="JAT53019.1"/>
    <property type="molecule type" value="Transcribed_RNA"/>
</dbReference>
<dbReference type="InterPro" id="IPR045087">
    <property type="entry name" value="Cu-oxidase_fam"/>
</dbReference>
<dbReference type="GO" id="GO:0052716">
    <property type="term" value="F:hydroquinone:oxygen oxidoreductase activity"/>
    <property type="evidence" value="ECO:0007669"/>
    <property type="project" value="UniProtKB-EC"/>
</dbReference>
<dbReference type="GO" id="GO:0048046">
    <property type="term" value="C:apoplast"/>
    <property type="evidence" value="ECO:0007669"/>
    <property type="project" value="UniProtKB-SubCell"/>
</dbReference>
<dbReference type="PROSITE" id="PS00079">
    <property type="entry name" value="MULTICOPPER_OXIDASE1"/>
    <property type="match status" value="1"/>
</dbReference>
<accession>A0A1D1YEG2</accession>
<evidence type="ECO:0000256" key="10">
    <source>
        <dbReference type="ARBA" id="ARBA00023002"/>
    </source>
</evidence>
<keyword evidence="13" id="KW-0732">Signal</keyword>
<dbReference type="NCBIfam" id="TIGR03389">
    <property type="entry name" value="laccase"/>
    <property type="match status" value="1"/>
</dbReference>
<evidence type="ECO:0000256" key="1">
    <source>
        <dbReference type="ARBA" id="ARBA00000349"/>
    </source>
</evidence>
<dbReference type="InterPro" id="IPR034288">
    <property type="entry name" value="CuRO_1_LCC"/>
</dbReference>
<evidence type="ECO:0000256" key="8">
    <source>
        <dbReference type="ARBA" id="ARBA00022723"/>
    </source>
</evidence>
<dbReference type="InterPro" id="IPR017761">
    <property type="entry name" value="Laccase"/>
</dbReference>
<dbReference type="PANTHER" id="PTHR11709">
    <property type="entry name" value="MULTI-COPPER OXIDASE"/>
    <property type="match status" value="1"/>
</dbReference>
<evidence type="ECO:0000256" key="2">
    <source>
        <dbReference type="ARBA" id="ARBA00002075"/>
    </source>
</evidence>
<evidence type="ECO:0000256" key="7">
    <source>
        <dbReference type="ARBA" id="ARBA00022525"/>
    </source>
</evidence>
<protein>
    <recommendedName>
        <fullName evidence="5 13">Laccase</fullName>
        <ecNumber evidence="5 13">1.10.3.2</ecNumber>
    </recommendedName>
    <alternativeName>
        <fullName evidence="13">Benzenediol:oxygen oxidoreductase</fullName>
    </alternativeName>
    <alternativeName>
        <fullName evidence="13">Diphenol oxidase</fullName>
    </alternativeName>
    <alternativeName>
        <fullName evidence="13">Urishiol oxidase</fullName>
    </alternativeName>
</protein>
<dbReference type="InterPro" id="IPR034285">
    <property type="entry name" value="CuRO_2_LCC"/>
</dbReference>
<evidence type="ECO:0000256" key="4">
    <source>
        <dbReference type="ARBA" id="ARBA00010609"/>
    </source>
</evidence>
<evidence type="ECO:0000256" key="12">
    <source>
        <dbReference type="ARBA" id="ARBA00023185"/>
    </source>
</evidence>
<evidence type="ECO:0000256" key="13">
    <source>
        <dbReference type="RuleBase" id="RU361119"/>
    </source>
</evidence>
<keyword evidence="6 13" id="KW-0052">Apoplast</keyword>
<dbReference type="Pfam" id="PF07732">
    <property type="entry name" value="Cu-oxidase_3"/>
    <property type="match status" value="1"/>
</dbReference>
<dbReference type="AlphaFoldDB" id="A0A1D1YEG2"/>
<feature type="signal peptide" evidence="13">
    <location>
        <begin position="1"/>
        <end position="29"/>
    </location>
</feature>
<dbReference type="SUPFAM" id="SSF49503">
    <property type="entry name" value="Cupredoxins"/>
    <property type="match status" value="3"/>
</dbReference>
<dbReference type="PROSITE" id="PS00080">
    <property type="entry name" value="MULTICOPPER_OXIDASE2"/>
    <property type="match status" value="1"/>
</dbReference>
<comment type="subcellular location">
    <subcellularLocation>
        <location evidence="3 13">Secreted</location>
        <location evidence="3 13">Extracellular space</location>
        <location evidence="3 13">Apoplast</location>
    </subcellularLocation>
</comment>
<keyword evidence="9 13" id="KW-0677">Repeat</keyword>
<proteinExistence type="inferred from homology"/>
<organism evidence="17">
    <name type="scientific">Anthurium amnicola</name>
    <dbReference type="NCBI Taxonomy" id="1678845"/>
    <lineage>
        <taxon>Eukaryota</taxon>
        <taxon>Viridiplantae</taxon>
        <taxon>Streptophyta</taxon>
        <taxon>Embryophyta</taxon>
        <taxon>Tracheophyta</taxon>
        <taxon>Spermatophyta</taxon>
        <taxon>Magnoliopsida</taxon>
        <taxon>Liliopsida</taxon>
        <taxon>Araceae</taxon>
        <taxon>Pothoideae</taxon>
        <taxon>Potheae</taxon>
        <taxon>Anthurium</taxon>
    </lineage>
</organism>
<dbReference type="InterPro" id="IPR011707">
    <property type="entry name" value="Cu-oxidase-like_N"/>
</dbReference>
<feature type="domain" description="Plastocyanin-like" evidence="15">
    <location>
        <begin position="452"/>
        <end position="561"/>
    </location>
</feature>